<dbReference type="PROSITE" id="PS50082">
    <property type="entry name" value="WD_REPEATS_2"/>
    <property type="match status" value="2"/>
</dbReference>
<comment type="caution">
    <text evidence="4">The sequence shown here is derived from an EMBL/GenBank/DDBJ whole genome shotgun (WGS) entry which is preliminary data.</text>
</comment>
<dbReference type="InterPro" id="IPR015943">
    <property type="entry name" value="WD40/YVTN_repeat-like_dom_sf"/>
</dbReference>
<dbReference type="InterPro" id="IPR001680">
    <property type="entry name" value="WD40_rpt"/>
</dbReference>
<evidence type="ECO:0000256" key="2">
    <source>
        <dbReference type="SAM" id="MobiDB-lite"/>
    </source>
</evidence>
<evidence type="ECO:0000313" key="4">
    <source>
        <dbReference type="EMBL" id="KAK7094697.1"/>
    </source>
</evidence>
<feature type="repeat" description="WD" evidence="1">
    <location>
        <begin position="693"/>
        <end position="722"/>
    </location>
</feature>
<feature type="region of interest" description="Disordered" evidence="2">
    <location>
        <begin position="436"/>
        <end position="497"/>
    </location>
</feature>
<dbReference type="InterPro" id="IPR001810">
    <property type="entry name" value="F-box_dom"/>
</dbReference>
<keyword evidence="1" id="KW-0853">WD repeat</keyword>
<dbReference type="PROSITE" id="PS50294">
    <property type="entry name" value="WD_REPEATS_REGION"/>
    <property type="match status" value="2"/>
</dbReference>
<feature type="region of interest" description="Disordered" evidence="2">
    <location>
        <begin position="331"/>
        <end position="389"/>
    </location>
</feature>
<feature type="repeat" description="WD" evidence="1">
    <location>
        <begin position="104"/>
        <end position="139"/>
    </location>
</feature>
<dbReference type="GO" id="GO:0019005">
    <property type="term" value="C:SCF ubiquitin ligase complex"/>
    <property type="evidence" value="ECO:0007669"/>
    <property type="project" value="InterPro"/>
</dbReference>
<protein>
    <recommendedName>
        <fullName evidence="3">F-box domain-containing protein</fullName>
    </recommendedName>
</protein>
<dbReference type="SMART" id="SM00256">
    <property type="entry name" value="FBOX"/>
    <property type="match status" value="1"/>
</dbReference>
<dbReference type="GO" id="GO:0080008">
    <property type="term" value="C:Cul4-RING E3 ubiquitin ligase complex"/>
    <property type="evidence" value="ECO:0007669"/>
    <property type="project" value="InterPro"/>
</dbReference>
<dbReference type="InterPro" id="IPR036322">
    <property type="entry name" value="WD40_repeat_dom_sf"/>
</dbReference>
<evidence type="ECO:0000259" key="3">
    <source>
        <dbReference type="PROSITE" id="PS50181"/>
    </source>
</evidence>
<feature type="compositionally biased region" description="Polar residues" evidence="2">
    <location>
        <begin position="337"/>
        <end position="352"/>
    </location>
</feature>
<dbReference type="AlphaFoldDB" id="A0AAN9G4N3"/>
<evidence type="ECO:0000313" key="5">
    <source>
        <dbReference type="Proteomes" id="UP001374579"/>
    </source>
</evidence>
<dbReference type="PANTHER" id="PTHR20995">
    <property type="entry name" value="F-BOX/WD REPEAT-CONTAINING PROTEIN 5"/>
    <property type="match status" value="1"/>
</dbReference>
<dbReference type="PROSITE" id="PS50181">
    <property type="entry name" value="FBOX"/>
    <property type="match status" value="1"/>
</dbReference>
<dbReference type="GO" id="GO:0016567">
    <property type="term" value="P:protein ubiquitination"/>
    <property type="evidence" value="ECO:0007669"/>
    <property type="project" value="InterPro"/>
</dbReference>
<proteinExistence type="predicted"/>
<dbReference type="Proteomes" id="UP001374579">
    <property type="component" value="Unassembled WGS sequence"/>
</dbReference>
<dbReference type="Gene3D" id="2.130.10.10">
    <property type="entry name" value="YVTN repeat-like/Quinoprotein amine dehydrogenase"/>
    <property type="match status" value="2"/>
</dbReference>
<accession>A0AAN9G4N3</accession>
<dbReference type="InterPro" id="IPR042508">
    <property type="entry name" value="FBXW5"/>
</dbReference>
<feature type="region of interest" description="Disordered" evidence="2">
    <location>
        <begin position="1"/>
        <end position="20"/>
    </location>
</feature>
<reference evidence="4 5" key="1">
    <citation type="submission" date="2024-02" db="EMBL/GenBank/DDBJ databases">
        <title>Chromosome-scale genome assembly of the rough periwinkle Littorina saxatilis.</title>
        <authorList>
            <person name="De Jode A."/>
            <person name="Faria R."/>
            <person name="Formenti G."/>
            <person name="Sims Y."/>
            <person name="Smith T.P."/>
            <person name="Tracey A."/>
            <person name="Wood J.M.D."/>
            <person name="Zagrodzka Z.B."/>
            <person name="Johannesson K."/>
            <person name="Butlin R.K."/>
            <person name="Leder E.H."/>
        </authorList>
    </citation>
    <scope>NUCLEOTIDE SEQUENCE [LARGE SCALE GENOMIC DNA]</scope>
    <source>
        <strain evidence="4">Snail1</strain>
        <tissue evidence="4">Muscle</tissue>
    </source>
</reference>
<sequence length="743" mass="83485">MGEQSSENSSEGSRSPGDSMHLMRLPDSLLLDIFMSLPLQAVVSASLTCSRFSRIARDEELWKRIFRRDFKVRRSVPLHPRACSWWAEYRRLFDESPSVLCEEVLRHKDQALHISFSHNGQMFATSSKDGTIKVWNATTPCTLRFDADMKALFKWRYTQYCQFNKSDTLLLISGVHEGDNTTTGEIAVFDLTQDFRFMSRVLNKPYDVFGAWYDDSHLLLGTLRWIGHLESISSVWLAKTTRHGNSKRRYAMINPWRFNNFNASSIRTIMVADVPVVTEESQPSPDGDHSICNECGLDIYPGETFIDSDDGNVSNTAGMEEVDVEVEGREVIGRGNPSKQGSVGNESTSTATEGLGPLSSATTLAHRGKALSKHSAEANALGSSGLNHSPAKNACHRDFDQEACSRDSLSSAAPCCLDGFWCCCFVNSTASPRVLQDSSRGVKGKSSRTSSDSSGWVNQPQPSASRLTEPSKHASVQSNTPTPHYSNPSSPKYQHASYIPRMTSLARSKRTALRTEKLLIFTLGEETYSPHLVGIKRMTEDEIQKEENATEGLHWPETEEGCLPYTDRDTGGTGRSTNLDCTINMHGHIVGMALSPDQRYLYVNSRQWPNNYKIVKVMEPPPIAQEIDIHVIDLVTFEEVGTIMRSHKAYTPNDECFFLFLDVSELYVASGAEDKRGYMWDRHYGVHLRCFPHSDVVNSCAFNPADPEMLVTVSDDNKIKIWRSRRQMRELHKREGKLDEQKL</sequence>
<feature type="compositionally biased region" description="Low complexity" evidence="2">
    <location>
        <begin position="1"/>
        <end position="17"/>
    </location>
</feature>
<dbReference type="SUPFAM" id="SSF50978">
    <property type="entry name" value="WD40 repeat-like"/>
    <property type="match status" value="1"/>
</dbReference>
<dbReference type="Gene3D" id="1.20.1280.50">
    <property type="match status" value="1"/>
</dbReference>
<gene>
    <name evidence="4" type="ORF">V1264_006210</name>
</gene>
<feature type="domain" description="F-box" evidence="3">
    <location>
        <begin position="19"/>
        <end position="65"/>
    </location>
</feature>
<dbReference type="EMBL" id="JBAMIC010000018">
    <property type="protein sequence ID" value="KAK7094697.1"/>
    <property type="molecule type" value="Genomic_DNA"/>
</dbReference>
<dbReference type="Pfam" id="PF12937">
    <property type="entry name" value="F-box-like"/>
    <property type="match status" value="1"/>
</dbReference>
<feature type="compositionally biased region" description="Polar residues" evidence="2">
    <location>
        <begin position="455"/>
        <end position="492"/>
    </location>
</feature>
<keyword evidence="5" id="KW-1185">Reference proteome</keyword>
<organism evidence="4 5">
    <name type="scientific">Littorina saxatilis</name>
    <dbReference type="NCBI Taxonomy" id="31220"/>
    <lineage>
        <taxon>Eukaryota</taxon>
        <taxon>Metazoa</taxon>
        <taxon>Spiralia</taxon>
        <taxon>Lophotrochozoa</taxon>
        <taxon>Mollusca</taxon>
        <taxon>Gastropoda</taxon>
        <taxon>Caenogastropoda</taxon>
        <taxon>Littorinimorpha</taxon>
        <taxon>Littorinoidea</taxon>
        <taxon>Littorinidae</taxon>
        <taxon>Littorina</taxon>
    </lineage>
</organism>
<evidence type="ECO:0000256" key="1">
    <source>
        <dbReference type="PROSITE-ProRule" id="PRU00221"/>
    </source>
</evidence>
<dbReference type="PANTHER" id="PTHR20995:SF17">
    <property type="entry name" value="F-BOX_WD REPEAT-CONTAINING PROTEIN 5"/>
    <property type="match status" value="1"/>
</dbReference>
<dbReference type="Pfam" id="PF00400">
    <property type="entry name" value="WD40"/>
    <property type="match status" value="2"/>
</dbReference>
<dbReference type="SUPFAM" id="SSF81383">
    <property type="entry name" value="F-box domain"/>
    <property type="match status" value="1"/>
</dbReference>
<name>A0AAN9G4N3_9CAEN</name>
<dbReference type="InterPro" id="IPR036047">
    <property type="entry name" value="F-box-like_dom_sf"/>
</dbReference>
<dbReference type="SMART" id="SM00320">
    <property type="entry name" value="WD40"/>
    <property type="match status" value="3"/>
</dbReference>